<dbReference type="GO" id="GO:0005886">
    <property type="term" value="C:plasma membrane"/>
    <property type="evidence" value="ECO:0007669"/>
    <property type="project" value="UniProtKB-SubCell"/>
</dbReference>
<dbReference type="CDD" id="cd17324">
    <property type="entry name" value="MFS_NepI_like"/>
    <property type="match status" value="1"/>
</dbReference>
<dbReference type="InterPro" id="IPR020846">
    <property type="entry name" value="MFS_dom"/>
</dbReference>
<reference evidence="8 9" key="1">
    <citation type="submission" date="2018-12" db="EMBL/GenBank/DDBJ databases">
        <authorList>
            <person name="Yang Y."/>
        </authorList>
    </citation>
    <scope>NUCLEOTIDE SEQUENCE [LARGE SCALE GENOMIC DNA]</scope>
    <source>
        <strain evidence="8 9">L-25-5w-1</strain>
    </source>
</reference>
<name>A0A431VM10_9PROT</name>
<dbReference type="InterPro" id="IPR011701">
    <property type="entry name" value="MFS"/>
</dbReference>
<dbReference type="Pfam" id="PF07690">
    <property type="entry name" value="MFS_1"/>
    <property type="match status" value="1"/>
</dbReference>
<evidence type="ECO:0000256" key="4">
    <source>
        <dbReference type="ARBA" id="ARBA00022989"/>
    </source>
</evidence>
<feature type="transmembrane region" description="Helical" evidence="6">
    <location>
        <begin position="109"/>
        <end position="129"/>
    </location>
</feature>
<comment type="subcellular location">
    <subcellularLocation>
        <location evidence="1">Cell membrane</location>
        <topology evidence="1">Multi-pass membrane protein</topology>
    </subcellularLocation>
</comment>
<evidence type="ECO:0000256" key="2">
    <source>
        <dbReference type="ARBA" id="ARBA00022475"/>
    </source>
</evidence>
<dbReference type="SUPFAM" id="SSF103473">
    <property type="entry name" value="MFS general substrate transporter"/>
    <property type="match status" value="1"/>
</dbReference>
<organism evidence="8 9">
    <name type="scientific">Azospirillum griseum</name>
    <dbReference type="NCBI Taxonomy" id="2496639"/>
    <lineage>
        <taxon>Bacteria</taxon>
        <taxon>Pseudomonadati</taxon>
        <taxon>Pseudomonadota</taxon>
        <taxon>Alphaproteobacteria</taxon>
        <taxon>Rhodospirillales</taxon>
        <taxon>Azospirillaceae</taxon>
        <taxon>Azospirillum</taxon>
    </lineage>
</organism>
<evidence type="ECO:0000256" key="1">
    <source>
        <dbReference type="ARBA" id="ARBA00004651"/>
    </source>
</evidence>
<dbReference type="Gene3D" id="1.20.1250.20">
    <property type="entry name" value="MFS general substrate transporter like domains"/>
    <property type="match status" value="1"/>
</dbReference>
<keyword evidence="3 6" id="KW-0812">Transmembrane</keyword>
<keyword evidence="9" id="KW-1185">Reference proteome</keyword>
<evidence type="ECO:0000256" key="5">
    <source>
        <dbReference type="ARBA" id="ARBA00023136"/>
    </source>
</evidence>
<feature type="transmembrane region" description="Helical" evidence="6">
    <location>
        <begin position="141"/>
        <end position="159"/>
    </location>
</feature>
<dbReference type="PANTHER" id="PTHR43124:SF3">
    <property type="entry name" value="CHLORAMPHENICOL EFFLUX PUMP RV0191"/>
    <property type="match status" value="1"/>
</dbReference>
<feature type="transmembrane region" description="Helical" evidence="6">
    <location>
        <begin position="50"/>
        <end position="70"/>
    </location>
</feature>
<feature type="transmembrane region" description="Helical" evidence="6">
    <location>
        <begin position="341"/>
        <end position="363"/>
    </location>
</feature>
<feature type="domain" description="Major facilitator superfamily (MFS) profile" evidence="7">
    <location>
        <begin position="1"/>
        <end position="369"/>
    </location>
</feature>
<dbReference type="AlphaFoldDB" id="A0A431VM10"/>
<protein>
    <submittedName>
        <fullName evidence="8">MFS transporter</fullName>
    </submittedName>
</protein>
<keyword evidence="4 6" id="KW-1133">Transmembrane helix</keyword>
<dbReference type="PROSITE" id="PS50850">
    <property type="entry name" value="MFS"/>
    <property type="match status" value="1"/>
</dbReference>
<dbReference type="OrthoDB" id="9812221at2"/>
<evidence type="ECO:0000313" key="9">
    <source>
        <dbReference type="Proteomes" id="UP000277007"/>
    </source>
</evidence>
<sequence>MMVMPLGPDFARALDIPVAHIGYIGGSYTAAASLAGLLGSLFLDRFDRRRALAVAMAGLVGSTALGGLAWDLPSLLAARVLAGLFGGPAVAIAIAVVSDSVAPERRGQATGIVMSSFSLAAIAGVPVGLELARLGGWRLPFFAVAAAGLVVAAIAIKILPPQRGHLSHETGPGAWVRFTALLTRRKVWLAYATVALVQIQQFMIIPNIAAYVQANLGFPREHLGLFYLIGGSLSFLTTRWAGRLVDRVGASPVTLAGTVGLCVVIDLAFIHHPAWLPVLVIFPLFMMFVGIRMVANGTALSRVPEPAERAGFMALVSAVQHMSSAFGAFLSAHILDNAPDGALVHVGFMAGLSIAIGLAVPLLTHWLERATRQPPAAALDAVGRSR</sequence>
<proteinExistence type="predicted"/>
<feature type="transmembrane region" description="Helical" evidence="6">
    <location>
        <begin position="187"/>
        <end position="212"/>
    </location>
</feature>
<dbReference type="InterPro" id="IPR036259">
    <property type="entry name" value="MFS_trans_sf"/>
</dbReference>
<feature type="transmembrane region" description="Helical" evidence="6">
    <location>
        <begin position="224"/>
        <end position="241"/>
    </location>
</feature>
<evidence type="ECO:0000256" key="3">
    <source>
        <dbReference type="ARBA" id="ARBA00022692"/>
    </source>
</evidence>
<dbReference type="GO" id="GO:0022857">
    <property type="term" value="F:transmembrane transporter activity"/>
    <property type="evidence" value="ECO:0007669"/>
    <property type="project" value="InterPro"/>
</dbReference>
<feature type="transmembrane region" description="Helical" evidence="6">
    <location>
        <begin position="253"/>
        <end position="272"/>
    </location>
</feature>
<comment type="caution">
    <text evidence="8">The sequence shown here is derived from an EMBL/GenBank/DDBJ whole genome shotgun (WGS) entry which is preliminary data.</text>
</comment>
<feature type="transmembrane region" description="Helical" evidence="6">
    <location>
        <begin position="278"/>
        <end position="300"/>
    </location>
</feature>
<evidence type="ECO:0000259" key="7">
    <source>
        <dbReference type="PROSITE" id="PS50850"/>
    </source>
</evidence>
<keyword evidence="2" id="KW-1003">Cell membrane</keyword>
<feature type="transmembrane region" description="Helical" evidence="6">
    <location>
        <begin position="76"/>
        <end position="97"/>
    </location>
</feature>
<dbReference type="InterPro" id="IPR050189">
    <property type="entry name" value="MFS_Efflux_Transporters"/>
</dbReference>
<feature type="transmembrane region" description="Helical" evidence="6">
    <location>
        <begin position="312"/>
        <end position="335"/>
    </location>
</feature>
<dbReference type="PANTHER" id="PTHR43124">
    <property type="entry name" value="PURINE EFFLUX PUMP PBUE"/>
    <property type="match status" value="1"/>
</dbReference>
<feature type="transmembrane region" description="Helical" evidence="6">
    <location>
        <begin position="20"/>
        <end position="43"/>
    </location>
</feature>
<dbReference type="Proteomes" id="UP000277007">
    <property type="component" value="Unassembled WGS sequence"/>
</dbReference>
<evidence type="ECO:0000256" key="6">
    <source>
        <dbReference type="SAM" id="Phobius"/>
    </source>
</evidence>
<evidence type="ECO:0000313" key="8">
    <source>
        <dbReference type="EMBL" id="RTR22087.1"/>
    </source>
</evidence>
<gene>
    <name evidence="8" type="ORF">EJ903_07380</name>
</gene>
<accession>A0A431VM10</accession>
<keyword evidence="5 6" id="KW-0472">Membrane</keyword>
<dbReference type="EMBL" id="RXMA01000005">
    <property type="protein sequence ID" value="RTR22087.1"/>
    <property type="molecule type" value="Genomic_DNA"/>
</dbReference>